<dbReference type="STRING" id="1977882.B9T28_01625"/>
<gene>
    <name evidence="1" type="ORF">B9T28_01625</name>
</gene>
<dbReference type="AlphaFoldDB" id="A0A1Y3CP07"/>
<sequence>MKNFFLFLFRFIITFGYRIKSPHAIPKTTTLDLAAIQNTAKISFFTVAHPDDIELFMGCEARHQIIDNPDDKKVFIVLTGGDANRKNRKKVFRAISWWHAREKAHTAAISFWNNNKDQVVENEVLINQRYVTRISIGSSIVLYNLRLTDADKTTSLDELVEHKSQYIYDVVHQQQYSLEDIKESLINIINLEMANAQEAAFYITDEDSERNPGDHLDHRATSLILLDIYPKISVPKKSLFAYLTYFIKTKPINLQGEDKDKSFETWKIMGDELDTHGYKKNDDPYHMQWVGKEYKSYTIPASQENISQS</sequence>
<accession>A0A1Y3CP07</accession>
<evidence type="ECO:0000313" key="1">
    <source>
        <dbReference type="EMBL" id="OTG67356.1"/>
    </source>
</evidence>
<evidence type="ECO:0000313" key="2">
    <source>
        <dbReference type="Proteomes" id="UP000242765"/>
    </source>
</evidence>
<dbReference type="EMBL" id="NEGB01000001">
    <property type="protein sequence ID" value="OTG67356.1"/>
    <property type="molecule type" value="Genomic_DNA"/>
</dbReference>
<dbReference type="Proteomes" id="UP000242765">
    <property type="component" value="Unassembled WGS sequence"/>
</dbReference>
<reference evidence="1 2" key="1">
    <citation type="submission" date="2017-04" db="EMBL/GenBank/DDBJ databases">
        <title>High diversity of culturable Acinetobacter species in natural soil and water ecosystems.</title>
        <authorList>
            <person name="Nemec A."/>
            <person name="Radolfova-Krizova L."/>
        </authorList>
    </citation>
    <scope>NUCLEOTIDE SEQUENCE [LARGE SCALE GENOMIC DNA]</scope>
    <source>
        <strain evidence="1 2">ANC 4999</strain>
    </source>
</reference>
<protein>
    <recommendedName>
        <fullName evidence="3">PIG-L family deacetylase</fullName>
    </recommendedName>
</protein>
<evidence type="ECO:0008006" key="3">
    <source>
        <dbReference type="Google" id="ProtNLM"/>
    </source>
</evidence>
<keyword evidence="2" id="KW-1185">Reference proteome</keyword>
<organism evidence="1 2">
    <name type="scientific">Acinetobacter silvestris</name>
    <dbReference type="NCBI Taxonomy" id="1977882"/>
    <lineage>
        <taxon>Bacteria</taxon>
        <taxon>Pseudomonadati</taxon>
        <taxon>Pseudomonadota</taxon>
        <taxon>Gammaproteobacteria</taxon>
        <taxon>Moraxellales</taxon>
        <taxon>Moraxellaceae</taxon>
        <taxon>Acinetobacter</taxon>
    </lineage>
</organism>
<dbReference type="RefSeq" id="WP_086202214.1">
    <property type="nucleotide sequence ID" value="NZ_NEGB01000001.1"/>
</dbReference>
<comment type="caution">
    <text evidence="1">The sequence shown here is derived from an EMBL/GenBank/DDBJ whole genome shotgun (WGS) entry which is preliminary data.</text>
</comment>
<name>A0A1Y3CP07_9GAMM</name>
<proteinExistence type="predicted"/>